<evidence type="ECO:0000313" key="2">
    <source>
        <dbReference type="EMBL" id="TFV96754.1"/>
    </source>
</evidence>
<dbReference type="Proteomes" id="UP000298127">
    <property type="component" value="Unassembled WGS sequence"/>
</dbReference>
<dbReference type="RefSeq" id="WP_135120715.1">
    <property type="nucleotide sequence ID" value="NZ_SPQZ01000004.1"/>
</dbReference>
<name>A0A4Y9QW46_9MICO</name>
<dbReference type="AlphaFoldDB" id="A0A4Y9QW46"/>
<proteinExistence type="predicted"/>
<accession>A0A4Y9QW46</accession>
<sequence>MLEVERTPLRLSLIENAYDSFAESLAYVERAREDPTRWKFAVLNLVHAVELVLKQRLVQEHDLLIWQDVDRPGKLTVGLEKAIQRLSTARVSMDDADVQAIQTAIKWRNNITHYEVDLIAEEVRENYLLIFEFLDKFHDAHFSGSLSDHIPDEHVQTAMDLAESFRREFIEFRGRQMHRSWPRKLVAAQNATFLELDGVRFLRTKWGSEAYWIEDHMQGYEPLPFCRDCGAALGEYHGPGCCVEECPREKSQLFGCECDWAPSELWALDADEWMEADGGSNELSEGPSGSNQPSPEPEDS</sequence>
<organism evidence="2 3">
    <name type="scientific">Orlajensenia leifsoniae</name>
    <dbReference type="NCBI Taxonomy" id="2561933"/>
    <lineage>
        <taxon>Bacteria</taxon>
        <taxon>Bacillati</taxon>
        <taxon>Actinomycetota</taxon>
        <taxon>Actinomycetes</taxon>
        <taxon>Micrococcales</taxon>
        <taxon>Microbacteriaceae</taxon>
        <taxon>Orlajensenia</taxon>
    </lineage>
</organism>
<gene>
    <name evidence="2" type="ORF">E4M00_11805</name>
</gene>
<comment type="caution">
    <text evidence="2">The sequence shown here is derived from an EMBL/GenBank/DDBJ whole genome shotgun (WGS) entry which is preliminary data.</text>
</comment>
<evidence type="ECO:0000256" key="1">
    <source>
        <dbReference type="SAM" id="MobiDB-lite"/>
    </source>
</evidence>
<feature type="compositionally biased region" description="Polar residues" evidence="1">
    <location>
        <begin position="281"/>
        <end position="293"/>
    </location>
</feature>
<evidence type="ECO:0000313" key="3">
    <source>
        <dbReference type="Proteomes" id="UP000298127"/>
    </source>
</evidence>
<reference evidence="2 3" key="1">
    <citation type="journal article" date="2018" name="J. Microbiol.">
        <title>Leifsonia flava sp. nov., a novel actinobacterium isolated from the rhizosphere of Aquilegia viridiflora.</title>
        <authorList>
            <person name="Cai Y."/>
            <person name="Tao W.Z."/>
            <person name="Ma Y.J."/>
            <person name="Cheng J."/>
            <person name="Zhang M.Y."/>
            <person name="Zhang Y.X."/>
        </authorList>
    </citation>
    <scope>NUCLEOTIDE SEQUENCE [LARGE SCALE GENOMIC DNA]</scope>
    <source>
        <strain evidence="2 3">SYP-B2174</strain>
    </source>
</reference>
<feature type="region of interest" description="Disordered" evidence="1">
    <location>
        <begin position="276"/>
        <end position="300"/>
    </location>
</feature>
<protein>
    <submittedName>
        <fullName evidence="2">Uncharacterized protein</fullName>
    </submittedName>
</protein>
<keyword evidence="3" id="KW-1185">Reference proteome</keyword>
<dbReference type="EMBL" id="SPQZ01000004">
    <property type="protein sequence ID" value="TFV96754.1"/>
    <property type="molecule type" value="Genomic_DNA"/>
</dbReference>